<dbReference type="InterPro" id="IPR036188">
    <property type="entry name" value="FAD/NAD-bd_sf"/>
</dbReference>
<accession>A0A382NT53</accession>
<gene>
    <name evidence="2" type="ORF">METZ01_LOCUS316411</name>
</gene>
<dbReference type="Pfam" id="PF02910">
    <property type="entry name" value="Succ_DH_flav_C"/>
    <property type="match status" value="1"/>
</dbReference>
<dbReference type="GO" id="GO:0009061">
    <property type="term" value="P:anaerobic respiration"/>
    <property type="evidence" value="ECO:0007669"/>
    <property type="project" value="TreeGrafter"/>
</dbReference>
<dbReference type="InterPro" id="IPR037099">
    <property type="entry name" value="Fum_R/Succ_DH_flav-like_C_sf"/>
</dbReference>
<dbReference type="InterPro" id="IPR030664">
    <property type="entry name" value="SdhA/FrdA/AprA"/>
</dbReference>
<feature type="non-terminal residue" evidence="2">
    <location>
        <position position="1"/>
    </location>
</feature>
<dbReference type="SUPFAM" id="SSF46977">
    <property type="entry name" value="Succinate dehydrogenase/fumarate reductase flavoprotein C-terminal domain"/>
    <property type="match status" value="1"/>
</dbReference>
<protein>
    <recommendedName>
        <fullName evidence="1">Fumarate reductase/succinate dehydrogenase flavoprotein-like C-terminal domain-containing protein</fullName>
    </recommendedName>
</protein>
<dbReference type="AlphaFoldDB" id="A0A382NT53"/>
<reference evidence="2" key="1">
    <citation type="submission" date="2018-05" db="EMBL/GenBank/DDBJ databases">
        <authorList>
            <person name="Lanie J.A."/>
            <person name="Ng W.-L."/>
            <person name="Kazmierczak K.M."/>
            <person name="Andrzejewski T.M."/>
            <person name="Davidsen T.M."/>
            <person name="Wayne K.J."/>
            <person name="Tettelin H."/>
            <person name="Glass J.I."/>
            <person name="Rusch D."/>
            <person name="Podicherti R."/>
            <person name="Tsui H.-C.T."/>
            <person name="Winkler M.E."/>
        </authorList>
    </citation>
    <scope>NUCLEOTIDE SEQUENCE</scope>
</reference>
<evidence type="ECO:0000259" key="1">
    <source>
        <dbReference type="Pfam" id="PF02910"/>
    </source>
</evidence>
<name>A0A382NT53_9ZZZZ</name>
<proteinExistence type="predicted"/>
<dbReference type="GO" id="GO:0050660">
    <property type="term" value="F:flavin adenine dinucleotide binding"/>
    <property type="evidence" value="ECO:0007669"/>
    <property type="project" value="TreeGrafter"/>
</dbReference>
<sequence length="250" mass="28562">TGLYAAGEADYQYHGANRLGANSLLSCIYTGLMMGPGVVNYLKNLPQAASEMPSSMFDGDEKRWKDRFSEISQMSGSENPYALHNELAEAMISNVLIVRENEKLGATLKVIEDIESRWKNIECVDTQDWTNPVPSFVNQLWNMIQLSKIITMGALQRDEFRGSHYKPDFDLSQPDDFDPADYLEFEDQKFNGGVHKDQFASSHLDYMERFEKNNENWLKSSIATYNNGKPTIDYEQVDTSLIAPRPRKYD</sequence>
<dbReference type="InterPro" id="IPR015939">
    <property type="entry name" value="Fum_Rdtase/Succ_DH_flav-like_C"/>
</dbReference>
<dbReference type="SUPFAM" id="SSF51905">
    <property type="entry name" value="FAD/NAD(P)-binding domain"/>
    <property type="match status" value="1"/>
</dbReference>
<dbReference type="GO" id="GO:0000104">
    <property type="term" value="F:succinate dehydrogenase activity"/>
    <property type="evidence" value="ECO:0007669"/>
    <property type="project" value="TreeGrafter"/>
</dbReference>
<dbReference type="PANTHER" id="PTHR11632">
    <property type="entry name" value="SUCCINATE DEHYDROGENASE 2 FLAVOPROTEIN SUBUNIT"/>
    <property type="match status" value="1"/>
</dbReference>
<evidence type="ECO:0000313" key="2">
    <source>
        <dbReference type="EMBL" id="SVC63557.1"/>
    </source>
</evidence>
<dbReference type="GO" id="GO:0005886">
    <property type="term" value="C:plasma membrane"/>
    <property type="evidence" value="ECO:0007669"/>
    <property type="project" value="TreeGrafter"/>
</dbReference>
<dbReference type="PANTHER" id="PTHR11632:SF53">
    <property type="entry name" value="SUCCINATE DEHYDROGENASE FLAVOPROTEIN SUBUNIT"/>
    <property type="match status" value="1"/>
</dbReference>
<organism evidence="2">
    <name type="scientific">marine metagenome</name>
    <dbReference type="NCBI Taxonomy" id="408172"/>
    <lineage>
        <taxon>unclassified sequences</taxon>
        <taxon>metagenomes</taxon>
        <taxon>ecological metagenomes</taxon>
    </lineage>
</organism>
<dbReference type="Gene3D" id="3.50.50.60">
    <property type="entry name" value="FAD/NAD(P)-binding domain"/>
    <property type="match status" value="1"/>
</dbReference>
<dbReference type="Gene3D" id="1.20.58.100">
    <property type="entry name" value="Fumarate reductase/succinate dehydrogenase flavoprotein-like, C-terminal domain"/>
    <property type="match status" value="1"/>
</dbReference>
<feature type="domain" description="Fumarate reductase/succinate dehydrogenase flavoprotein-like C-terminal" evidence="1">
    <location>
        <begin position="84"/>
        <end position="249"/>
    </location>
</feature>
<dbReference type="GO" id="GO:0009055">
    <property type="term" value="F:electron transfer activity"/>
    <property type="evidence" value="ECO:0007669"/>
    <property type="project" value="TreeGrafter"/>
</dbReference>
<dbReference type="EMBL" id="UINC01102160">
    <property type="protein sequence ID" value="SVC63557.1"/>
    <property type="molecule type" value="Genomic_DNA"/>
</dbReference>